<dbReference type="Proteomes" id="UP000675880">
    <property type="component" value="Unassembled WGS sequence"/>
</dbReference>
<name>A0ABN7MAB3_9BACT</name>
<dbReference type="Pfam" id="PF20248">
    <property type="entry name" value="DUF6603"/>
    <property type="match status" value="1"/>
</dbReference>
<dbReference type="InterPro" id="IPR046538">
    <property type="entry name" value="DUF6603"/>
</dbReference>
<comment type="caution">
    <text evidence="2">The sequence shown here is derived from an EMBL/GenBank/DDBJ whole genome shotgun (WGS) entry which is preliminary data.</text>
</comment>
<feature type="domain" description="DUF6603" evidence="1">
    <location>
        <begin position="441"/>
        <end position="1001"/>
    </location>
</feature>
<evidence type="ECO:0000313" key="3">
    <source>
        <dbReference type="Proteomes" id="UP000675880"/>
    </source>
</evidence>
<reference evidence="2 3" key="1">
    <citation type="submission" date="2021-02" db="EMBL/GenBank/DDBJ databases">
        <authorList>
            <person name="Han P."/>
        </authorList>
    </citation>
    <scope>NUCLEOTIDE SEQUENCE [LARGE SCALE GENOMIC DNA]</scope>
    <source>
        <strain evidence="2">Candidatus Nitrospira sp. ZN2</strain>
    </source>
</reference>
<accession>A0ABN7MAB3</accession>
<proteinExistence type="predicted"/>
<dbReference type="RefSeq" id="WP_213044002.1">
    <property type="nucleotide sequence ID" value="NZ_CAJNBJ010000020.1"/>
</dbReference>
<keyword evidence="3" id="KW-1185">Reference proteome</keyword>
<gene>
    <name evidence="2" type="ORF">NSPZN2_70020</name>
</gene>
<protein>
    <recommendedName>
        <fullName evidence="1">DUF6603 domain-containing protein</fullName>
    </recommendedName>
</protein>
<dbReference type="EMBL" id="CAJNBJ010000020">
    <property type="protein sequence ID" value="CAE6794411.1"/>
    <property type="molecule type" value="Genomic_DNA"/>
</dbReference>
<sequence length="1151" mass="123215">MTRGTLDALMVPVAEALGEITTILGVDDGADLVARLGYRLPAGSDLPDLFDDVSTSASALAASLTAVVDAYADGSYNQPSFLKKVLDLIAAVIKAAKTADGLPLRAQAAIPDAAFLQHAGIDQLPLRLVDYLIVTYLRRKYPKLESLLAILGIVTQTAVAEGDYNPFYNKIEVRWDRIPKLFTDPKAILAEEYGWHRNPFHAEILLERINAFMWLSGVFGLALPIPDPVDADAPTGTQLDVPLFAGTISTPADGLAGVLAGLRVRRHDDPADVTNSGLAIEPYVDGSFDMAIDLREGWNLVIGADFAAQGLTLTVQPGGANIVLAGAVSAGVSVGVRRDGLVLGPLVLFGNAGGTRLDINTLSFAIGAELVPPNTLDAFVDAQLDGARIVVKPAPDEADSFLGSLLGTEGISAEMSFGIRLSRRSGLVFTGSGGLETSIPLHVTLGPIEFQGLTLGVKPRGQDVDVEVGATVSGKLGPLAFVVERVGLKLVAQFPNPADGKSGRFNIGMGFKPPNGLGLSIDAGTVKGGGYLYFDFDKEEYAGVLELSIANFLTLTAVGLVTTRMPDGSKGFSLLIIITAEFGTGIQLGFGFTLIGVGGLLGLNRTVKLQPLADGVRTGAVNNIMFPKNVVANAPRIISDLRAIFPAFEGKFLIGPMAKLGWGSPPLITLSLGVIIEIPGNLAILGVLKCVLPDAKAPVLVLQVAFVGAIEFDKKRLWLFAGIFDSKIMTFTLEGEMGVLFAWGDDADFVLSVGGFHPRFTPPPLPFPSPKRLALCILDEDQARIRVSSYFAVTTNTVQFGASAELFFGFSAISVDGHFQFDALFQFSPFYFVIELGASVSLKVFGMGVFSISLELALEGPTPWHARGRGSISFFFFDVSANFDETWGEEKDTTLPPIEVFPLLAEELAKEPNWSALPPKSGNLLVSLRVVGETKEFVLHPVGTLRITQRTVPLNSKIDLFGTQKPADANRFALAVKTPGLAIAKVVREEFAPAQFHAMSRNEKLAAPAFSQEDGGVDISATGDALRSSLVVRRIVRYEQIILDTNFKRFQKRFVTFSGSLFHHFLGGNAASRSSLSARLKNQMQPFQETIKTRSERFGVANTTNNTMVAGTGVFGSYHEAKEYMEQAIAKNPGLANTMHVLPDFEIRRVA</sequence>
<evidence type="ECO:0000313" key="2">
    <source>
        <dbReference type="EMBL" id="CAE6794411.1"/>
    </source>
</evidence>
<evidence type="ECO:0000259" key="1">
    <source>
        <dbReference type="Pfam" id="PF20248"/>
    </source>
</evidence>
<organism evidence="2 3">
    <name type="scientific">Nitrospira defluvii</name>
    <dbReference type="NCBI Taxonomy" id="330214"/>
    <lineage>
        <taxon>Bacteria</taxon>
        <taxon>Pseudomonadati</taxon>
        <taxon>Nitrospirota</taxon>
        <taxon>Nitrospiria</taxon>
        <taxon>Nitrospirales</taxon>
        <taxon>Nitrospiraceae</taxon>
        <taxon>Nitrospira</taxon>
    </lineage>
</organism>